<feature type="active site" description="Proton acceptor" evidence="5">
    <location>
        <position position="91"/>
    </location>
</feature>
<dbReference type="GO" id="GO:0051287">
    <property type="term" value="F:NAD binding"/>
    <property type="evidence" value="ECO:0007669"/>
    <property type="project" value="InterPro"/>
</dbReference>
<dbReference type="Pfam" id="PF00390">
    <property type="entry name" value="malic"/>
    <property type="match status" value="1"/>
</dbReference>
<protein>
    <submittedName>
        <fullName evidence="10">NAD-dependent malic enzyme</fullName>
    </submittedName>
</protein>
<dbReference type="AlphaFoldDB" id="A0A844GN64"/>
<name>A0A844GN64_9FIRM</name>
<dbReference type="InterPro" id="IPR012302">
    <property type="entry name" value="Malic_NAD-bd"/>
</dbReference>
<dbReference type="PANTHER" id="PTHR43237">
    <property type="entry name" value="NADP-DEPENDENT MALIC ENZYME"/>
    <property type="match status" value="1"/>
</dbReference>
<dbReference type="InterPro" id="IPR037062">
    <property type="entry name" value="Malic_N_dom_sf"/>
</dbReference>
<comment type="cofactor">
    <cofactor evidence="7">
        <name>Mg(2+)</name>
        <dbReference type="ChEBI" id="CHEBI:18420"/>
    </cofactor>
    <cofactor evidence="7">
        <name>Mn(2+)</name>
        <dbReference type="ChEBI" id="CHEBI:29035"/>
    </cofactor>
    <text evidence="7">Divalent metal cations. Prefers magnesium or manganese.</text>
</comment>
<proteinExistence type="inferred from homology"/>
<dbReference type="InterPro" id="IPR045213">
    <property type="entry name" value="Malic_NAD-bd_bact_type"/>
</dbReference>
<feature type="domain" description="Malic enzyme NAD-binding" evidence="8">
    <location>
        <begin position="160"/>
        <end position="384"/>
    </location>
</feature>
<evidence type="ECO:0000256" key="4">
    <source>
        <dbReference type="ARBA" id="ARBA00023002"/>
    </source>
</evidence>
<comment type="caution">
    <text evidence="10">The sequence shown here is derived from an EMBL/GenBank/DDBJ whole genome shotgun (WGS) entry which is preliminary data.</text>
</comment>
<dbReference type="Proteomes" id="UP000437824">
    <property type="component" value="Unassembled WGS sequence"/>
</dbReference>
<dbReference type="PANTHER" id="PTHR43237:SF4">
    <property type="entry name" value="NADP-DEPENDENT MALIC ENZYME"/>
    <property type="match status" value="1"/>
</dbReference>
<evidence type="ECO:0000313" key="10">
    <source>
        <dbReference type="EMBL" id="MTD61235.1"/>
    </source>
</evidence>
<evidence type="ECO:0000259" key="8">
    <source>
        <dbReference type="SMART" id="SM00919"/>
    </source>
</evidence>
<dbReference type="InterPro" id="IPR012301">
    <property type="entry name" value="Malic_N_dom"/>
</dbReference>
<evidence type="ECO:0000256" key="1">
    <source>
        <dbReference type="ARBA" id="ARBA00001936"/>
    </source>
</evidence>
<dbReference type="FunFam" id="3.40.50.720:FF:000095">
    <property type="entry name" value="NADP-dependent malic enzyme"/>
    <property type="match status" value="1"/>
</dbReference>
<keyword evidence="3 7" id="KW-0479">Metal-binding</keyword>
<comment type="cofactor">
    <cofactor evidence="1">
        <name>Mn(2+)</name>
        <dbReference type="ChEBI" id="CHEBI:29035"/>
    </cofactor>
</comment>
<evidence type="ECO:0000256" key="5">
    <source>
        <dbReference type="PIRSR" id="PIRSR000106-1"/>
    </source>
</evidence>
<dbReference type="PIRSF" id="PIRSF000106">
    <property type="entry name" value="ME"/>
    <property type="match status" value="1"/>
</dbReference>
<feature type="binding site" evidence="7">
    <location>
        <position position="134"/>
    </location>
    <ligand>
        <name>a divalent metal cation</name>
        <dbReference type="ChEBI" id="CHEBI:60240"/>
    </ligand>
</feature>
<comment type="similarity">
    <text evidence="2">Belongs to the malic enzymes family.</text>
</comment>
<dbReference type="Gene3D" id="3.40.50.720">
    <property type="entry name" value="NAD(P)-binding Rossmann-like Domain"/>
    <property type="match status" value="1"/>
</dbReference>
<dbReference type="RefSeq" id="WP_118508416.1">
    <property type="nucleotide sequence ID" value="NZ_WMBC01000005.1"/>
</dbReference>
<sequence>MDYAKESLRLHGEWKGKIEVVTRVPVENKDDLSLAYTPGVAQPCLEIQKDVNKSYELTRRWNMCLVVTDGSAVLGLGNIGPEAGMPVMEGKCVLFKAFGDVDAFPLCIKSNDVDEIVNTIYMISGSFGGVNLEDISAPRCFEIEKKLKEKCDIPIFHDDQHGTAIITLAGLTNALKVVGKKKEDVHVVMNGAGAAAISIARLLLTAGFKNITLCDRKGAIFEGRPEGMNPIKDEMSKVTNLDKKAGSLADMLVGADVFIGVSAPGAVTTEMVKTMNKDAIVFACANPTPEIFPDDAKAGGAKVVSTGRSDFPNQINNVLAFPGIFRGAFDVRAKEINDEMKLAASEALANLITDEELSPEYIIPKAFDKRVGPAVAKAVAEAANRTGVARIKKNTI</sequence>
<evidence type="ECO:0000256" key="3">
    <source>
        <dbReference type="ARBA" id="ARBA00022723"/>
    </source>
</evidence>
<keyword evidence="4" id="KW-0560">Oxidoreductase</keyword>
<dbReference type="Gene3D" id="3.40.50.10380">
    <property type="entry name" value="Malic enzyme, N-terminal domain"/>
    <property type="match status" value="1"/>
</dbReference>
<evidence type="ECO:0000256" key="2">
    <source>
        <dbReference type="ARBA" id="ARBA00008785"/>
    </source>
</evidence>
<gene>
    <name evidence="10" type="ORF">GKZ57_08125</name>
</gene>
<dbReference type="GO" id="GO:0004470">
    <property type="term" value="F:malic enzyme activity"/>
    <property type="evidence" value="ECO:0007669"/>
    <property type="project" value="InterPro"/>
</dbReference>
<dbReference type="InterPro" id="IPR051674">
    <property type="entry name" value="Malate_Decarboxylase"/>
</dbReference>
<dbReference type="Pfam" id="PF03949">
    <property type="entry name" value="Malic_M"/>
    <property type="match status" value="1"/>
</dbReference>
<dbReference type="InterPro" id="IPR046346">
    <property type="entry name" value="Aminoacid_DH-like_N_sf"/>
</dbReference>
<evidence type="ECO:0000256" key="7">
    <source>
        <dbReference type="PIRSR" id="PIRSR000106-3"/>
    </source>
</evidence>
<dbReference type="SUPFAM" id="SSF51735">
    <property type="entry name" value="NAD(P)-binding Rossmann-fold domains"/>
    <property type="match status" value="1"/>
</dbReference>
<evidence type="ECO:0000256" key="6">
    <source>
        <dbReference type="PIRSR" id="PIRSR000106-2"/>
    </source>
</evidence>
<dbReference type="SMART" id="SM01274">
    <property type="entry name" value="malic"/>
    <property type="match status" value="1"/>
</dbReference>
<feature type="active site" description="Proton donor" evidence="5">
    <location>
        <position position="36"/>
    </location>
</feature>
<dbReference type="GO" id="GO:0046872">
    <property type="term" value="F:metal ion binding"/>
    <property type="evidence" value="ECO:0007669"/>
    <property type="project" value="UniProtKB-KW"/>
</dbReference>
<dbReference type="SMART" id="SM00919">
    <property type="entry name" value="Malic_M"/>
    <property type="match status" value="1"/>
</dbReference>
<dbReference type="EMBL" id="WMBC01000005">
    <property type="protein sequence ID" value="MTD61235.1"/>
    <property type="molecule type" value="Genomic_DNA"/>
</dbReference>
<feature type="binding site" evidence="7">
    <location>
        <position position="133"/>
    </location>
    <ligand>
        <name>a divalent metal cation</name>
        <dbReference type="ChEBI" id="CHEBI:60240"/>
    </ligand>
</feature>
<organism evidence="10 11">
    <name type="scientific">Blautia luti DSM 14534 = JCM 17040</name>
    <dbReference type="NCBI Taxonomy" id="649762"/>
    <lineage>
        <taxon>Bacteria</taxon>
        <taxon>Bacillati</taxon>
        <taxon>Bacillota</taxon>
        <taxon>Clostridia</taxon>
        <taxon>Lachnospirales</taxon>
        <taxon>Lachnospiraceae</taxon>
        <taxon>Blautia</taxon>
    </lineage>
</organism>
<dbReference type="InterPro" id="IPR001891">
    <property type="entry name" value="Malic_OxRdtase"/>
</dbReference>
<reference evidence="10 11" key="1">
    <citation type="submission" date="2019-11" db="EMBL/GenBank/DDBJ databases">
        <title>Draft genome sequence of Blautia luti DSM 14534T, isolated from human stool.</title>
        <authorList>
            <person name="Ortiz R."/>
            <person name="Melis-Arcos F."/>
            <person name="Covarrubias P."/>
            <person name="Cardenas J.P."/>
            <person name="Perez-Donoso J."/>
            <person name="Almonacid D."/>
        </authorList>
    </citation>
    <scope>NUCLEOTIDE SEQUENCE [LARGE SCALE GENOMIC DNA]</scope>
    <source>
        <strain evidence="10 11">DSM 14534</strain>
    </source>
</reference>
<accession>A0A844GN64</accession>
<dbReference type="InterPro" id="IPR036291">
    <property type="entry name" value="NAD(P)-bd_dom_sf"/>
</dbReference>
<feature type="binding site" evidence="6">
    <location>
        <position position="316"/>
    </location>
    <ligand>
        <name>(S)-malate</name>
        <dbReference type="ChEBI" id="CHEBI:15589"/>
    </ligand>
</feature>
<dbReference type="GO" id="GO:0016616">
    <property type="term" value="F:oxidoreductase activity, acting on the CH-OH group of donors, NAD or NADP as acceptor"/>
    <property type="evidence" value="ECO:0007669"/>
    <property type="project" value="InterPro"/>
</dbReference>
<feature type="domain" description="Malic enzyme N-terminal" evidence="9">
    <location>
        <begin position="15"/>
        <end position="148"/>
    </location>
</feature>
<feature type="binding site" evidence="6">
    <location>
        <position position="286"/>
    </location>
    <ligand>
        <name>(S)-malate</name>
        <dbReference type="ChEBI" id="CHEBI:15589"/>
    </ligand>
</feature>
<evidence type="ECO:0000259" key="9">
    <source>
        <dbReference type="SMART" id="SM01274"/>
    </source>
</evidence>
<feature type="binding site" evidence="7">
    <location>
        <position position="159"/>
    </location>
    <ligand>
        <name>a divalent metal cation</name>
        <dbReference type="ChEBI" id="CHEBI:60240"/>
    </ligand>
</feature>
<dbReference type="FunFam" id="3.40.50.10380:FF:000003">
    <property type="entry name" value="NADP-dependent malic enzyme"/>
    <property type="match status" value="1"/>
</dbReference>
<dbReference type="SUPFAM" id="SSF53223">
    <property type="entry name" value="Aminoacid dehydrogenase-like, N-terminal domain"/>
    <property type="match status" value="1"/>
</dbReference>
<dbReference type="CDD" id="cd05311">
    <property type="entry name" value="NAD_bind_2_malic_enz"/>
    <property type="match status" value="1"/>
</dbReference>
<evidence type="ECO:0000313" key="11">
    <source>
        <dbReference type="Proteomes" id="UP000437824"/>
    </source>
</evidence>